<keyword evidence="2" id="KW-1185">Reference proteome</keyword>
<evidence type="ECO:0000313" key="2">
    <source>
        <dbReference type="Proteomes" id="UP001159363"/>
    </source>
</evidence>
<comment type="caution">
    <text evidence="1">The sequence shown here is derived from an EMBL/GenBank/DDBJ whole genome shotgun (WGS) entry which is preliminary data.</text>
</comment>
<accession>A0ABQ9HHZ3</accession>
<dbReference type="EMBL" id="JARBHB010000005">
    <property type="protein sequence ID" value="KAJ8883951.1"/>
    <property type="molecule type" value="Genomic_DNA"/>
</dbReference>
<proteinExistence type="predicted"/>
<protein>
    <submittedName>
        <fullName evidence="1">Uncharacterized protein</fullName>
    </submittedName>
</protein>
<name>A0ABQ9HHZ3_9NEOP</name>
<gene>
    <name evidence="1" type="ORF">PR048_015807</name>
</gene>
<organism evidence="1 2">
    <name type="scientific">Dryococelus australis</name>
    <dbReference type="NCBI Taxonomy" id="614101"/>
    <lineage>
        <taxon>Eukaryota</taxon>
        <taxon>Metazoa</taxon>
        <taxon>Ecdysozoa</taxon>
        <taxon>Arthropoda</taxon>
        <taxon>Hexapoda</taxon>
        <taxon>Insecta</taxon>
        <taxon>Pterygota</taxon>
        <taxon>Neoptera</taxon>
        <taxon>Polyneoptera</taxon>
        <taxon>Phasmatodea</taxon>
        <taxon>Verophasmatodea</taxon>
        <taxon>Anareolatae</taxon>
        <taxon>Phasmatidae</taxon>
        <taxon>Eurycanthinae</taxon>
        <taxon>Dryococelus</taxon>
    </lineage>
</organism>
<sequence length="61" mass="7214">MSSLVYKIHAADDAVVNMDPDEENLHLVLLLRRRRRRHPIVVDASINRGSIDEWKILHHYE</sequence>
<dbReference type="Proteomes" id="UP001159363">
    <property type="component" value="Chromosome 4"/>
</dbReference>
<reference evidence="1 2" key="1">
    <citation type="submission" date="2023-02" db="EMBL/GenBank/DDBJ databases">
        <title>LHISI_Scaffold_Assembly.</title>
        <authorList>
            <person name="Stuart O.P."/>
            <person name="Cleave R."/>
            <person name="Magrath M.J.L."/>
            <person name="Mikheyev A.S."/>
        </authorList>
    </citation>
    <scope>NUCLEOTIDE SEQUENCE [LARGE SCALE GENOMIC DNA]</scope>
    <source>
        <strain evidence="1">Daus_M_001</strain>
        <tissue evidence="1">Leg muscle</tissue>
    </source>
</reference>
<evidence type="ECO:0000313" key="1">
    <source>
        <dbReference type="EMBL" id="KAJ8883951.1"/>
    </source>
</evidence>